<keyword evidence="3" id="KW-1185">Reference proteome</keyword>
<dbReference type="AlphaFoldDB" id="A0A1Q9CJA6"/>
<feature type="region of interest" description="Disordered" evidence="1">
    <location>
        <begin position="307"/>
        <end position="328"/>
    </location>
</feature>
<evidence type="ECO:0000313" key="3">
    <source>
        <dbReference type="Proteomes" id="UP000186817"/>
    </source>
</evidence>
<evidence type="ECO:0000256" key="1">
    <source>
        <dbReference type="SAM" id="MobiDB-lite"/>
    </source>
</evidence>
<reference evidence="2 3" key="1">
    <citation type="submission" date="2016-02" db="EMBL/GenBank/DDBJ databases">
        <title>Genome analysis of coral dinoflagellate symbionts highlights evolutionary adaptations to a symbiotic lifestyle.</title>
        <authorList>
            <person name="Aranda M."/>
            <person name="Li Y."/>
            <person name="Liew Y.J."/>
            <person name="Baumgarten S."/>
            <person name="Simakov O."/>
            <person name="Wilson M."/>
            <person name="Piel J."/>
            <person name="Ashoor H."/>
            <person name="Bougouffa S."/>
            <person name="Bajic V.B."/>
            <person name="Ryu T."/>
            <person name="Ravasi T."/>
            <person name="Bayer T."/>
            <person name="Micklem G."/>
            <person name="Kim H."/>
            <person name="Bhak J."/>
            <person name="Lajeunesse T.C."/>
            <person name="Voolstra C.R."/>
        </authorList>
    </citation>
    <scope>NUCLEOTIDE SEQUENCE [LARGE SCALE GENOMIC DNA]</scope>
    <source>
        <strain evidence="2 3">CCMP2467</strain>
    </source>
</reference>
<accession>A0A1Q9CJA6</accession>
<dbReference type="EMBL" id="LSRX01001149">
    <property type="protein sequence ID" value="OLP83020.1"/>
    <property type="molecule type" value="Genomic_DNA"/>
</dbReference>
<dbReference type="OrthoDB" id="431070at2759"/>
<dbReference type="PANTHER" id="PTHR11439">
    <property type="entry name" value="GAG-POL-RELATED RETROTRANSPOSON"/>
    <property type="match status" value="1"/>
</dbReference>
<proteinExistence type="predicted"/>
<name>A0A1Q9CJA6_SYMMI</name>
<protein>
    <submittedName>
        <fullName evidence="2">Retrovirus-related Pol polyprotein from transposon TNT 1-94</fullName>
    </submittedName>
</protein>
<comment type="caution">
    <text evidence="2">The sequence shown here is derived from an EMBL/GenBank/DDBJ whole genome shotgun (WGS) entry which is preliminary data.</text>
</comment>
<evidence type="ECO:0000313" key="2">
    <source>
        <dbReference type="EMBL" id="OLP83020.1"/>
    </source>
</evidence>
<organism evidence="2 3">
    <name type="scientific">Symbiodinium microadriaticum</name>
    <name type="common">Dinoflagellate</name>
    <name type="synonym">Zooxanthella microadriatica</name>
    <dbReference type="NCBI Taxonomy" id="2951"/>
    <lineage>
        <taxon>Eukaryota</taxon>
        <taxon>Sar</taxon>
        <taxon>Alveolata</taxon>
        <taxon>Dinophyceae</taxon>
        <taxon>Suessiales</taxon>
        <taxon>Symbiodiniaceae</taxon>
        <taxon>Symbiodinium</taxon>
    </lineage>
</organism>
<sequence length="745" mass="81392">MNRVLTSLTRRVGHMTHCLRYGSGWLRVGGNFRNRLSQEISPQRPGQFRPPAVRLAEHRLSAIRLSDAEREYKKDVERGHFLLIALIAGSAYGERGRRDLIEAGVPQWIHSAWLLILEGRTLPVCKTSLLTPGDTDAALEDLAVVGGEVARVSEVDIERGDRHDVLDYYAGYRRVCDFDPDLDVTARTLMQLQVEAALEESGTNDVPISGEAAPDTLLQTQQVSLTEVRQDLCAWKDAIVEELTALITVHQAVRLITKAELQELEASGVRVQVVPGKLVFSIKPPDRRKRARLVACGNYFPDAQQSHTGLINPASSSPPGPSSTAAKAESRSDIYASGLEAESLRLQLRWAAGSSWDAVVIDVKTTFLLAPARRRDGSKIAVAVPRLIVDAGLLLNRLFRTFQTGYEEEETLSIPILRRVQKLVGELLWLSGKTRLDISYTVCKLGQYCCKFPSSVYKDGLKTLAYLARTSHLQLRYGSFDEPLRGQELLRYARSRCTVEGWSDASFGQDDGGRSHTGILLVTAGGAVSWHSSRQTLTALSPAESEIIAAVDNMVLARALAELGARATSDYVRGYVWGESTDASHDEAIHVQHESSCVYATPATAFPRLAILVAALAIASQVVQVQGARAQDDNDDSLWALSESEVLFAVALIVAWEVAKFVALKGIKGGAAVLGWFRARSCASRSLTGSYRRSKQDSIRCSPTGVRLRGALNKSGCMEGSSLAGWMVGLSLDLPIDGSTMKRAK</sequence>
<dbReference type="Proteomes" id="UP000186817">
    <property type="component" value="Unassembled WGS sequence"/>
</dbReference>
<gene>
    <name evidence="2" type="ORF">AK812_SmicGene36283</name>
</gene>